<sequence length="174" mass="20119">KINGNKIDYRIVVSIDHEHYNQAKKTVEFRDGKPYIKERRKISINGQEVEIPIYVSRLKDVPNIKIRVVKDGIVQEEEITVTASGNFTPSLETLKREIETDNDLTRPIVVSFTKEDMPFGSQRFDVTAFKEFVRKNNFSVRSIPATDDKDVLSYQYNSCRTINNTFAGKEPAWE</sequence>
<feature type="non-terminal residue" evidence="1">
    <location>
        <position position="1"/>
    </location>
</feature>
<reference evidence="1" key="1">
    <citation type="journal article" date="2014" name="Front. Microbiol.">
        <title>High frequency of phylogenetically diverse reductive dehalogenase-homologous genes in deep subseafloor sedimentary metagenomes.</title>
        <authorList>
            <person name="Kawai M."/>
            <person name="Futagami T."/>
            <person name="Toyoda A."/>
            <person name="Takaki Y."/>
            <person name="Nishi S."/>
            <person name="Hori S."/>
            <person name="Arai W."/>
            <person name="Tsubouchi T."/>
            <person name="Morono Y."/>
            <person name="Uchiyama I."/>
            <person name="Ito T."/>
            <person name="Fujiyama A."/>
            <person name="Inagaki F."/>
            <person name="Takami H."/>
        </authorList>
    </citation>
    <scope>NUCLEOTIDE SEQUENCE</scope>
    <source>
        <strain evidence="1">Expedition CK06-06</strain>
    </source>
</reference>
<comment type="caution">
    <text evidence="1">The sequence shown here is derived from an EMBL/GenBank/DDBJ whole genome shotgun (WGS) entry which is preliminary data.</text>
</comment>
<evidence type="ECO:0000313" key="1">
    <source>
        <dbReference type="EMBL" id="GAI05227.1"/>
    </source>
</evidence>
<organism evidence="1">
    <name type="scientific">marine sediment metagenome</name>
    <dbReference type="NCBI Taxonomy" id="412755"/>
    <lineage>
        <taxon>unclassified sequences</taxon>
        <taxon>metagenomes</taxon>
        <taxon>ecological metagenomes</taxon>
    </lineage>
</organism>
<dbReference type="EMBL" id="BARV01012569">
    <property type="protein sequence ID" value="GAI05227.1"/>
    <property type="molecule type" value="Genomic_DNA"/>
</dbReference>
<accession>X1KDV9</accession>
<gene>
    <name evidence="1" type="ORF">S06H3_23207</name>
</gene>
<dbReference type="AlphaFoldDB" id="X1KDV9"/>
<proteinExistence type="predicted"/>
<name>X1KDV9_9ZZZZ</name>
<protein>
    <submittedName>
        <fullName evidence="1">Uncharacterized protein</fullName>
    </submittedName>
</protein>